<dbReference type="Pfam" id="PF00294">
    <property type="entry name" value="PfkB"/>
    <property type="match status" value="1"/>
</dbReference>
<feature type="binding site" evidence="12">
    <location>
        <position position="144"/>
    </location>
    <ligand>
        <name>substrate</name>
    </ligand>
</feature>
<feature type="binding site" evidence="12">
    <location>
        <position position="251"/>
    </location>
    <ligand>
        <name>K(+)</name>
        <dbReference type="ChEBI" id="CHEBI:29103"/>
    </ligand>
</feature>
<keyword evidence="8 12" id="KW-0067">ATP-binding</keyword>
<keyword evidence="6 12" id="KW-0547">Nucleotide-binding</keyword>
<dbReference type="Proteomes" id="UP000678317">
    <property type="component" value="Unassembled WGS sequence"/>
</dbReference>
<evidence type="ECO:0000256" key="9">
    <source>
        <dbReference type="ARBA" id="ARBA00022842"/>
    </source>
</evidence>
<comment type="subcellular location">
    <subcellularLocation>
        <location evidence="12">Cytoplasm</location>
    </subcellularLocation>
</comment>
<comment type="pathway">
    <text evidence="12">Carbohydrate metabolism; D-ribose degradation; D-ribose 5-phosphate from beta-D-ribopyranose: step 2/2.</text>
</comment>
<feature type="binding site" evidence="12">
    <location>
        <begin position="44"/>
        <end position="48"/>
    </location>
    <ligand>
        <name>substrate</name>
    </ligand>
</feature>
<keyword evidence="16" id="KW-1185">Reference proteome</keyword>
<evidence type="ECO:0000256" key="8">
    <source>
        <dbReference type="ARBA" id="ARBA00022840"/>
    </source>
</evidence>
<keyword evidence="12" id="KW-0963">Cytoplasm</keyword>
<dbReference type="PROSITE" id="PS00584">
    <property type="entry name" value="PFKB_KINASES_2"/>
    <property type="match status" value="1"/>
</dbReference>
<dbReference type="PANTHER" id="PTHR10584">
    <property type="entry name" value="SUGAR KINASE"/>
    <property type="match status" value="1"/>
</dbReference>
<dbReference type="InterPro" id="IPR011877">
    <property type="entry name" value="Ribokinase"/>
</dbReference>
<dbReference type="EMBL" id="JAGFBM010000010">
    <property type="protein sequence ID" value="MBO3086472.1"/>
    <property type="molecule type" value="Genomic_DNA"/>
</dbReference>
<feature type="binding site" evidence="12">
    <location>
        <position position="290"/>
    </location>
    <ligand>
        <name>K(+)</name>
        <dbReference type="ChEBI" id="CHEBI:29103"/>
    </ligand>
</feature>
<keyword evidence="5 12" id="KW-0479">Metal-binding</keyword>
<dbReference type="EC" id="2.7.1.15" evidence="2 12"/>
<dbReference type="HAMAP" id="MF_01987">
    <property type="entry name" value="Ribokinase"/>
    <property type="match status" value="1"/>
</dbReference>
<evidence type="ECO:0000256" key="6">
    <source>
        <dbReference type="ARBA" id="ARBA00022741"/>
    </source>
</evidence>
<dbReference type="RefSeq" id="WP_208209877.1">
    <property type="nucleotide sequence ID" value="NZ_CP074404.1"/>
</dbReference>
<keyword evidence="7 12" id="KW-0418">Kinase</keyword>
<name>A0ABS3SL62_9CELL</name>
<comment type="subunit">
    <text evidence="12">Homodimer.</text>
</comment>
<feature type="binding site" evidence="12">
    <location>
        <begin position="256"/>
        <end position="257"/>
    </location>
    <ligand>
        <name>ATP</name>
        <dbReference type="ChEBI" id="CHEBI:30616"/>
    </ligand>
</feature>
<keyword evidence="11 12" id="KW-0119">Carbohydrate metabolism</keyword>
<evidence type="ECO:0000313" key="16">
    <source>
        <dbReference type="Proteomes" id="UP000678317"/>
    </source>
</evidence>
<comment type="caution">
    <text evidence="12">Lacks conserved residue(s) required for the propagation of feature annotation.</text>
</comment>
<evidence type="ECO:0000259" key="14">
    <source>
        <dbReference type="Pfam" id="PF00294"/>
    </source>
</evidence>
<dbReference type="InterPro" id="IPR011611">
    <property type="entry name" value="PfkB_dom"/>
</dbReference>
<feature type="binding site" evidence="12">
    <location>
        <position position="296"/>
    </location>
    <ligand>
        <name>K(+)</name>
        <dbReference type="ChEBI" id="CHEBI:29103"/>
    </ligand>
</feature>
<evidence type="ECO:0000256" key="5">
    <source>
        <dbReference type="ARBA" id="ARBA00022723"/>
    </source>
</evidence>
<feature type="region of interest" description="Disordered" evidence="13">
    <location>
        <begin position="294"/>
        <end position="320"/>
    </location>
</feature>
<comment type="cofactor">
    <cofactor evidence="12">
        <name>Mg(2+)</name>
        <dbReference type="ChEBI" id="CHEBI:18420"/>
    </cofactor>
    <text evidence="12">Requires a divalent cation, most likely magnesium in vivo, as an electrophilic catalyst to aid phosphoryl group transfer. It is the chelate of the metal and the nucleotide that is the actual substrate.</text>
</comment>
<feature type="binding site" evidence="12">
    <location>
        <position position="287"/>
    </location>
    <ligand>
        <name>K(+)</name>
        <dbReference type="ChEBI" id="CHEBI:29103"/>
    </ligand>
</feature>
<evidence type="ECO:0000256" key="4">
    <source>
        <dbReference type="ARBA" id="ARBA00022679"/>
    </source>
</evidence>
<dbReference type="InterPro" id="IPR029056">
    <property type="entry name" value="Ribokinase-like"/>
</dbReference>
<evidence type="ECO:0000256" key="3">
    <source>
        <dbReference type="ARBA" id="ARBA00016943"/>
    </source>
</evidence>
<evidence type="ECO:0000256" key="11">
    <source>
        <dbReference type="ARBA" id="ARBA00023277"/>
    </source>
</evidence>
<evidence type="ECO:0000313" key="15">
    <source>
        <dbReference type="EMBL" id="MBO3086472.1"/>
    </source>
</evidence>
<comment type="caution">
    <text evidence="15">The sequence shown here is derived from an EMBL/GenBank/DDBJ whole genome shotgun (WGS) entry which is preliminary data.</text>
</comment>
<comment type="function">
    <text evidence="12">Catalyzes the phosphorylation of ribose at O-5 in a reaction requiring ATP and magnesium. The resulting D-ribose-5-phosphate can then be used either for sythesis of nucleotides, histidine, and tryptophan, or as a component of the pentose phosphate pathway.</text>
</comment>
<evidence type="ECO:0000256" key="2">
    <source>
        <dbReference type="ARBA" id="ARBA00012035"/>
    </source>
</evidence>
<keyword evidence="4 12" id="KW-0808">Transferase</keyword>
<evidence type="ECO:0000256" key="12">
    <source>
        <dbReference type="HAMAP-Rule" id="MF_01987"/>
    </source>
</evidence>
<comment type="similarity">
    <text evidence="12">Belongs to the carbohydrate kinase PfkB family. Ribokinase subfamily.</text>
</comment>
<dbReference type="Gene3D" id="3.40.1190.20">
    <property type="match status" value="1"/>
</dbReference>
<keyword evidence="10 12" id="KW-0630">Potassium</keyword>
<dbReference type="PRINTS" id="PR00990">
    <property type="entry name" value="RIBOKINASE"/>
</dbReference>
<comment type="activity regulation">
    <text evidence="12">Activated by a monovalent cation that binds near, but not in, the active site. The most likely occupant of the site in vivo is potassium. Ion binding induces a conformational change that may alter substrate affinity.</text>
</comment>
<feature type="binding site" evidence="12">
    <location>
        <begin position="16"/>
        <end position="18"/>
    </location>
    <ligand>
        <name>substrate</name>
    </ligand>
</feature>
<organism evidence="15 16">
    <name type="scientific">Cellulomonas fengjieae</name>
    <dbReference type="NCBI Taxonomy" id="2819978"/>
    <lineage>
        <taxon>Bacteria</taxon>
        <taxon>Bacillati</taxon>
        <taxon>Actinomycetota</taxon>
        <taxon>Actinomycetes</taxon>
        <taxon>Micrococcales</taxon>
        <taxon>Cellulomonadaceae</taxon>
        <taxon>Cellulomonas</taxon>
    </lineage>
</organism>
<reference evidence="15 16" key="1">
    <citation type="submission" date="2021-03" db="EMBL/GenBank/DDBJ databases">
        <title>novel species in genus Cellulomonas.</title>
        <authorList>
            <person name="Zhang G."/>
        </authorList>
    </citation>
    <scope>NUCLEOTIDE SEQUENCE [LARGE SCALE GENOMIC DNA]</scope>
    <source>
        <strain evidence="16">zg-ZUI188</strain>
    </source>
</reference>
<dbReference type="CDD" id="cd01174">
    <property type="entry name" value="ribokinase"/>
    <property type="match status" value="1"/>
</dbReference>
<feature type="binding site" evidence="12">
    <location>
        <position position="253"/>
    </location>
    <ligand>
        <name>K(+)</name>
        <dbReference type="ChEBI" id="CHEBI:29103"/>
    </ligand>
</feature>
<dbReference type="InterPro" id="IPR002139">
    <property type="entry name" value="Ribo/fructo_kinase"/>
</dbReference>
<protein>
    <recommendedName>
        <fullName evidence="3 12">Ribokinase</fullName>
        <shortName evidence="12">RK</shortName>
        <ecNumber evidence="2 12">2.7.1.15</ecNumber>
    </recommendedName>
</protein>
<accession>A0ABS3SL62</accession>
<dbReference type="PANTHER" id="PTHR10584:SF166">
    <property type="entry name" value="RIBOKINASE"/>
    <property type="match status" value="1"/>
</dbReference>
<feature type="domain" description="Carbohydrate kinase PfkB" evidence="14">
    <location>
        <begin position="9"/>
        <end position="299"/>
    </location>
</feature>
<feature type="active site" description="Proton acceptor" evidence="12">
    <location>
        <position position="257"/>
    </location>
</feature>
<evidence type="ECO:0000256" key="13">
    <source>
        <dbReference type="SAM" id="MobiDB-lite"/>
    </source>
</evidence>
<feature type="binding site" evidence="12">
    <location>
        <position position="292"/>
    </location>
    <ligand>
        <name>K(+)</name>
        <dbReference type="ChEBI" id="CHEBI:29103"/>
    </ligand>
</feature>
<dbReference type="SUPFAM" id="SSF53613">
    <property type="entry name" value="Ribokinase-like"/>
    <property type="match status" value="1"/>
</dbReference>
<sequence length="320" mass="31343">MNRPPPHGIVVLGSANVDLVVDVDHRPAAGETLLGSDLVTTAGGKGANQAVAAALLGGSVAFVGCVGDDGPGGLLRSSLSAAGADVSMLQVVDAPTGTAIIMVTPDGNNSIVVAPGANRRMTPAAAEASRARWAGARVLVLQLEVPIETVDAVAQSAAAAGTRVVLNAAPAGALDGATLAVCDPLVVNESEAAALVGAEVTLATGPSVVGDLLALGARSVVVTLGGSGALLASVDSPDVVHVPAQQVAAVDTTGAGDSFVGAVAVALAEGEGLEVAVRWATHVAARSVQRRGAQASYPARADVPPPSALRARPEQVPTGH</sequence>
<evidence type="ECO:0000256" key="1">
    <source>
        <dbReference type="ARBA" id="ARBA00005380"/>
    </source>
</evidence>
<comment type="catalytic activity">
    <reaction evidence="12">
        <text>D-ribose + ATP = D-ribose 5-phosphate + ADP + H(+)</text>
        <dbReference type="Rhea" id="RHEA:13697"/>
        <dbReference type="ChEBI" id="CHEBI:15378"/>
        <dbReference type="ChEBI" id="CHEBI:30616"/>
        <dbReference type="ChEBI" id="CHEBI:47013"/>
        <dbReference type="ChEBI" id="CHEBI:78346"/>
        <dbReference type="ChEBI" id="CHEBI:456216"/>
        <dbReference type="EC" id="2.7.1.15"/>
    </reaction>
</comment>
<evidence type="ECO:0000256" key="10">
    <source>
        <dbReference type="ARBA" id="ARBA00022958"/>
    </source>
</evidence>
<evidence type="ECO:0000256" key="7">
    <source>
        <dbReference type="ARBA" id="ARBA00022777"/>
    </source>
</evidence>
<dbReference type="InterPro" id="IPR002173">
    <property type="entry name" value="Carboh/pur_kinase_PfkB_CS"/>
</dbReference>
<proteinExistence type="inferred from homology"/>
<feature type="binding site" evidence="12">
    <location>
        <position position="188"/>
    </location>
    <ligand>
        <name>ATP</name>
        <dbReference type="ChEBI" id="CHEBI:30616"/>
    </ligand>
</feature>
<keyword evidence="9 12" id="KW-0460">Magnesium</keyword>
<gene>
    <name evidence="12" type="primary">rbsK</name>
    <name evidence="15" type="ORF">J4035_17645</name>
</gene>
<feature type="binding site" evidence="12">
    <location>
        <position position="257"/>
    </location>
    <ligand>
        <name>substrate</name>
    </ligand>
</feature>
<feature type="binding site" evidence="12">
    <location>
        <begin position="223"/>
        <end position="228"/>
    </location>
    <ligand>
        <name>ATP</name>
        <dbReference type="ChEBI" id="CHEBI:30616"/>
    </ligand>
</feature>
<comment type="similarity">
    <text evidence="1">Belongs to the carbohydrate kinase pfkB family.</text>
</comment>